<accession>A0A6A6DC69</accession>
<gene>
    <name evidence="2" type="ORF">K469DRAFT_604654</name>
</gene>
<feature type="region of interest" description="Disordered" evidence="1">
    <location>
        <begin position="1"/>
        <end position="31"/>
    </location>
</feature>
<sequence>MGSPEQSAVRCPATPTFHSSELEDSDESESHLVNDSGLRRFDIVQGELRWAKLYRTYPTPPRPVIPEPGKPGWVIPEDIISLSSQMMRIRGVIKEWLPSPIATDIERTLIAATAMATTANGFKRQLESTQAAEMARAERRKRSRRTLDIGGGPLYAKDGRAMIKKRREDEIAKQERELREKKAREVERICNKWKRLLPTIRNHDKKYSKRWASKINSFRNVSSW</sequence>
<evidence type="ECO:0000313" key="3">
    <source>
        <dbReference type="Proteomes" id="UP000800200"/>
    </source>
</evidence>
<protein>
    <submittedName>
        <fullName evidence="2">Uncharacterized protein</fullName>
    </submittedName>
</protein>
<reference evidence="2" key="1">
    <citation type="journal article" date="2020" name="Stud. Mycol.">
        <title>101 Dothideomycetes genomes: a test case for predicting lifestyles and emergence of pathogens.</title>
        <authorList>
            <person name="Haridas S."/>
            <person name="Albert R."/>
            <person name="Binder M."/>
            <person name="Bloem J."/>
            <person name="Labutti K."/>
            <person name="Salamov A."/>
            <person name="Andreopoulos B."/>
            <person name="Baker S."/>
            <person name="Barry K."/>
            <person name="Bills G."/>
            <person name="Bluhm B."/>
            <person name="Cannon C."/>
            <person name="Castanera R."/>
            <person name="Culley D."/>
            <person name="Daum C."/>
            <person name="Ezra D."/>
            <person name="Gonzalez J."/>
            <person name="Henrissat B."/>
            <person name="Kuo A."/>
            <person name="Liang C."/>
            <person name="Lipzen A."/>
            <person name="Lutzoni F."/>
            <person name="Magnuson J."/>
            <person name="Mondo S."/>
            <person name="Nolan M."/>
            <person name="Ohm R."/>
            <person name="Pangilinan J."/>
            <person name="Park H.-J."/>
            <person name="Ramirez L."/>
            <person name="Alfaro M."/>
            <person name="Sun H."/>
            <person name="Tritt A."/>
            <person name="Yoshinaga Y."/>
            <person name="Zwiers L.-H."/>
            <person name="Turgeon B."/>
            <person name="Goodwin S."/>
            <person name="Spatafora J."/>
            <person name="Crous P."/>
            <person name="Grigoriev I."/>
        </authorList>
    </citation>
    <scope>NUCLEOTIDE SEQUENCE</scope>
    <source>
        <strain evidence="2">CBS 207.26</strain>
    </source>
</reference>
<dbReference type="Proteomes" id="UP000800200">
    <property type="component" value="Unassembled WGS sequence"/>
</dbReference>
<dbReference type="AlphaFoldDB" id="A0A6A6DC69"/>
<evidence type="ECO:0000313" key="2">
    <source>
        <dbReference type="EMBL" id="KAF2177061.1"/>
    </source>
</evidence>
<dbReference type="EMBL" id="ML994695">
    <property type="protein sequence ID" value="KAF2177061.1"/>
    <property type="molecule type" value="Genomic_DNA"/>
</dbReference>
<keyword evidence="3" id="KW-1185">Reference proteome</keyword>
<proteinExistence type="predicted"/>
<dbReference type="OrthoDB" id="10611915at2759"/>
<name>A0A6A6DC69_9PEZI</name>
<organism evidence="2 3">
    <name type="scientific">Zopfia rhizophila CBS 207.26</name>
    <dbReference type="NCBI Taxonomy" id="1314779"/>
    <lineage>
        <taxon>Eukaryota</taxon>
        <taxon>Fungi</taxon>
        <taxon>Dikarya</taxon>
        <taxon>Ascomycota</taxon>
        <taxon>Pezizomycotina</taxon>
        <taxon>Dothideomycetes</taxon>
        <taxon>Dothideomycetes incertae sedis</taxon>
        <taxon>Zopfiaceae</taxon>
        <taxon>Zopfia</taxon>
    </lineage>
</organism>
<evidence type="ECO:0000256" key="1">
    <source>
        <dbReference type="SAM" id="MobiDB-lite"/>
    </source>
</evidence>